<dbReference type="GO" id="GO:0071555">
    <property type="term" value="P:cell wall organization"/>
    <property type="evidence" value="ECO:0007669"/>
    <property type="project" value="UniProtKB-KW"/>
</dbReference>
<comment type="catalytic activity">
    <reaction evidence="1">
        <text>Hydrolyzes the link between N-acetylmuramoyl residues and L-amino acid residues in certain cell-wall glycopeptides.</text>
        <dbReference type="EC" id="3.5.1.28"/>
    </reaction>
</comment>
<sequence>MTSTSVRPDIILSRTPRQEFASADPTNFGDRYVKDIYGKPANNAPIVVLHETVGTASSAINTFQTPHPDEDDQVSYHSLIRQNGAVIYIVPPTKRAFGAGNSAYRGSNGIEAVKTHRLYPSSVNNFAYHISLESPEDGHNNALTHSGYTEAQYQSLAWLVAQTDVPADRIVTHKIVDRSGSRIDPRSFDDRKFLALLRPYLQAMQDQGN</sequence>
<evidence type="ECO:0000259" key="5">
    <source>
        <dbReference type="SMART" id="SM00644"/>
    </source>
</evidence>
<dbReference type="CDD" id="cd06583">
    <property type="entry name" value="PGRP"/>
    <property type="match status" value="1"/>
</dbReference>
<dbReference type="GO" id="GO:0009254">
    <property type="term" value="P:peptidoglycan turnover"/>
    <property type="evidence" value="ECO:0007669"/>
    <property type="project" value="TreeGrafter"/>
</dbReference>
<accession>A0A951Q8U0</accession>
<organism evidence="6 7">
    <name type="scientific">Drouetiella hepatica Uher 2000/2452</name>
    <dbReference type="NCBI Taxonomy" id="904376"/>
    <lineage>
        <taxon>Bacteria</taxon>
        <taxon>Bacillati</taxon>
        <taxon>Cyanobacteriota</taxon>
        <taxon>Cyanophyceae</taxon>
        <taxon>Oculatellales</taxon>
        <taxon>Oculatellaceae</taxon>
        <taxon>Drouetiella</taxon>
    </lineage>
</organism>
<gene>
    <name evidence="6" type="ORF">KME15_06890</name>
</gene>
<dbReference type="EC" id="3.5.1.28" evidence="2"/>
<comment type="caution">
    <text evidence="6">The sequence shown here is derived from an EMBL/GenBank/DDBJ whole genome shotgun (WGS) entry which is preliminary data.</text>
</comment>
<name>A0A951Q8U0_9CYAN</name>
<dbReference type="EMBL" id="JAHHHD010000005">
    <property type="protein sequence ID" value="MBW4658382.1"/>
    <property type="molecule type" value="Genomic_DNA"/>
</dbReference>
<dbReference type="GO" id="GO:0008745">
    <property type="term" value="F:N-acetylmuramoyl-L-alanine amidase activity"/>
    <property type="evidence" value="ECO:0007669"/>
    <property type="project" value="UniProtKB-EC"/>
</dbReference>
<reference evidence="6" key="1">
    <citation type="submission" date="2021-05" db="EMBL/GenBank/DDBJ databases">
        <authorList>
            <person name="Pietrasiak N."/>
            <person name="Ward R."/>
            <person name="Stajich J.E."/>
            <person name="Kurbessoian T."/>
        </authorList>
    </citation>
    <scope>NUCLEOTIDE SEQUENCE</scope>
    <source>
        <strain evidence="6">UHER 2000/2452</strain>
    </source>
</reference>
<dbReference type="SMART" id="SM00644">
    <property type="entry name" value="Ami_2"/>
    <property type="match status" value="1"/>
</dbReference>
<reference evidence="6" key="2">
    <citation type="journal article" date="2022" name="Microbiol. Resour. Announc.">
        <title>Metagenome Sequencing to Explore Phylogenomics of Terrestrial Cyanobacteria.</title>
        <authorList>
            <person name="Ward R.D."/>
            <person name="Stajich J.E."/>
            <person name="Johansen J.R."/>
            <person name="Huntemann M."/>
            <person name="Clum A."/>
            <person name="Foster B."/>
            <person name="Foster B."/>
            <person name="Roux S."/>
            <person name="Palaniappan K."/>
            <person name="Varghese N."/>
            <person name="Mukherjee S."/>
            <person name="Reddy T.B.K."/>
            <person name="Daum C."/>
            <person name="Copeland A."/>
            <person name="Chen I.A."/>
            <person name="Ivanova N.N."/>
            <person name="Kyrpides N.C."/>
            <person name="Shapiro N."/>
            <person name="Eloe-Fadrosh E.A."/>
            <person name="Pietrasiak N."/>
        </authorList>
    </citation>
    <scope>NUCLEOTIDE SEQUENCE</scope>
    <source>
        <strain evidence="6">UHER 2000/2452</strain>
    </source>
</reference>
<protein>
    <recommendedName>
        <fullName evidence="2">N-acetylmuramoyl-L-alanine amidase</fullName>
        <ecNumber evidence="2">3.5.1.28</ecNumber>
    </recommendedName>
</protein>
<dbReference type="Pfam" id="PF01510">
    <property type="entry name" value="Amidase_2"/>
    <property type="match status" value="1"/>
</dbReference>
<dbReference type="Proteomes" id="UP000757435">
    <property type="component" value="Unassembled WGS sequence"/>
</dbReference>
<dbReference type="GO" id="GO:0009253">
    <property type="term" value="P:peptidoglycan catabolic process"/>
    <property type="evidence" value="ECO:0007669"/>
    <property type="project" value="InterPro"/>
</dbReference>
<dbReference type="Gene3D" id="3.40.80.10">
    <property type="entry name" value="Peptidoglycan recognition protein-like"/>
    <property type="match status" value="1"/>
</dbReference>
<dbReference type="PANTHER" id="PTHR30417:SF1">
    <property type="entry name" value="N-ACETYLMURAMOYL-L-ALANINE AMIDASE AMID"/>
    <property type="match status" value="1"/>
</dbReference>
<dbReference type="AlphaFoldDB" id="A0A951Q8U0"/>
<dbReference type="SUPFAM" id="SSF55846">
    <property type="entry name" value="N-acetylmuramoyl-L-alanine amidase-like"/>
    <property type="match status" value="1"/>
</dbReference>
<evidence type="ECO:0000313" key="7">
    <source>
        <dbReference type="Proteomes" id="UP000757435"/>
    </source>
</evidence>
<evidence type="ECO:0000256" key="4">
    <source>
        <dbReference type="ARBA" id="ARBA00023316"/>
    </source>
</evidence>
<keyword evidence="3" id="KW-0378">Hydrolase</keyword>
<feature type="domain" description="N-acetylmuramoyl-L-alanine amidase" evidence="5">
    <location>
        <begin position="33"/>
        <end position="186"/>
    </location>
</feature>
<keyword evidence="4" id="KW-0961">Cell wall biogenesis/degradation</keyword>
<evidence type="ECO:0000256" key="2">
    <source>
        <dbReference type="ARBA" id="ARBA00011901"/>
    </source>
</evidence>
<proteinExistence type="predicted"/>
<evidence type="ECO:0000313" key="6">
    <source>
        <dbReference type="EMBL" id="MBW4658382.1"/>
    </source>
</evidence>
<evidence type="ECO:0000256" key="3">
    <source>
        <dbReference type="ARBA" id="ARBA00022801"/>
    </source>
</evidence>
<dbReference type="InterPro" id="IPR051206">
    <property type="entry name" value="NAMLAA_amidase_2"/>
</dbReference>
<dbReference type="InterPro" id="IPR036505">
    <property type="entry name" value="Amidase/PGRP_sf"/>
</dbReference>
<dbReference type="PANTHER" id="PTHR30417">
    <property type="entry name" value="N-ACETYLMURAMOYL-L-ALANINE AMIDASE AMID"/>
    <property type="match status" value="1"/>
</dbReference>
<evidence type="ECO:0000256" key="1">
    <source>
        <dbReference type="ARBA" id="ARBA00001561"/>
    </source>
</evidence>
<dbReference type="InterPro" id="IPR002502">
    <property type="entry name" value="Amidase_domain"/>
</dbReference>